<name>A0A672FDI0_SALFA</name>
<dbReference type="InterPro" id="IPR000315">
    <property type="entry name" value="Znf_B-box"/>
</dbReference>
<reference evidence="9" key="3">
    <citation type="submission" date="2025-09" db="UniProtKB">
        <authorList>
            <consortium name="Ensembl"/>
        </authorList>
    </citation>
    <scope>IDENTIFICATION</scope>
</reference>
<dbReference type="PROSITE" id="PS50119">
    <property type="entry name" value="ZF_BBOX"/>
    <property type="match status" value="1"/>
</dbReference>
<dbReference type="InParanoid" id="A0A672FDI0"/>
<feature type="domain" description="B box-type" evidence="7">
    <location>
        <begin position="95"/>
        <end position="134"/>
    </location>
</feature>
<dbReference type="Gene3D" id="2.60.120.920">
    <property type="match status" value="1"/>
</dbReference>
<keyword evidence="5" id="KW-0175">Coiled coil</keyword>
<dbReference type="PROSITE" id="PS00518">
    <property type="entry name" value="ZF_RING_1"/>
    <property type="match status" value="1"/>
</dbReference>
<feature type="domain" description="RING-type" evidence="6">
    <location>
        <begin position="21"/>
        <end position="59"/>
    </location>
</feature>
<dbReference type="SUPFAM" id="SSF49899">
    <property type="entry name" value="Concanavalin A-like lectins/glucanases"/>
    <property type="match status" value="1"/>
</dbReference>
<evidence type="ECO:0000313" key="9">
    <source>
        <dbReference type="Ensembl" id="ENSSFAP00005003752.1"/>
    </source>
</evidence>
<dbReference type="SMART" id="SM00184">
    <property type="entry name" value="RING"/>
    <property type="match status" value="1"/>
</dbReference>
<dbReference type="AlphaFoldDB" id="A0A672FDI0"/>
<protein>
    <submittedName>
        <fullName evidence="9">Nuclear factor 7, brain-like</fullName>
    </submittedName>
</protein>
<dbReference type="Ensembl" id="ENSSFAT00005004020.1">
    <property type="protein sequence ID" value="ENSSFAP00005003752.1"/>
    <property type="gene ID" value="ENSSFAG00005002560.1"/>
</dbReference>
<dbReference type="GO" id="GO:0008270">
    <property type="term" value="F:zinc ion binding"/>
    <property type="evidence" value="ECO:0007669"/>
    <property type="project" value="UniProtKB-KW"/>
</dbReference>
<dbReference type="OrthoDB" id="6105938at2759"/>
<dbReference type="SUPFAM" id="SSF57845">
    <property type="entry name" value="B-box zinc-binding domain"/>
    <property type="match status" value="1"/>
</dbReference>
<dbReference type="PROSITE" id="PS50089">
    <property type="entry name" value="ZF_RING_2"/>
    <property type="match status" value="1"/>
</dbReference>
<dbReference type="Pfam" id="PF00643">
    <property type="entry name" value="zf-B_box"/>
    <property type="match status" value="1"/>
</dbReference>
<dbReference type="OMA" id="KWIVGVC"/>
<proteinExistence type="predicted"/>
<evidence type="ECO:0000256" key="3">
    <source>
        <dbReference type="ARBA" id="ARBA00022833"/>
    </source>
</evidence>
<dbReference type="InterPro" id="IPR050143">
    <property type="entry name" value="TRIM/RBCC"/>
</dbReference>
<evidence type="ECO:0000259" key="6">
    <source>
        <dbReference type="PROSITE" id="PS50089"/>
    </source>
</evidence>
<evidence type="ECO:0000259" key="7">
    <source>
        <dbReference type="PROSITE" id="PS50119"/>
    </source>
</evidence>
<dbReference type="Pfam" id="PF00622">
    <property type="entry name" value="SPRY"/>
    <property type="match status" value="1"/>
</dbReference>
<dbReference type="InterPro" id="IPR001841">
    <property type="entry name" value="Znf_RING"/>
</dbReference>
<dbReference type="FunFam" id="2.60.120.920:FF:000004">
    <property type="entry name" value="Butyrophilin subfamily 1 member A1"/>
    <property type="match status" value="1"/>
</dbReference>
<dbReference type="InterPro" id="IPR003877">
    <property type="entry name" value="SPRY_dom"/>
</dbReference>
<evidence type="ECO:0000256" key="4">
    <source>
        <dbReference type="PROSITE-ProRule" id="PRU00024"/>
    </source>
</evidence>
<dbReference type="SUPFAM" id="SSF57850">
    <property type="entry name" value="RING/U-box"/>
    <property type="match status" value="1"/>
</dbReference>
<dbReference type="PANTHER" id="PTHR24103">
    <property type="entry name" value="E3 UBIQUITIN-PROTEIN LIGASE TRIM"/>
    <property type="match status" value="1"/>
</dbReference>
<dbReference type="InterPro" id="IPR001870">
    <property type="entry name" value="B30.2/SPRY"/>
</dbReference>
<keyword evidence="3" id="KW-0862">Zinc</keyword>
<dbReference type="InterPro" id="IPR013083">
    <property type="entry name" value="Znf_RING/FYVE/PHD"/>
</dbReference>
<reference evidence="9" key="2">
    <citation type="submission" date="2025-08" db="UniProtKB">
        <authorList>
            <consortium name="Ensembl"/>
        </authorList>
    </citation>
    <scope>IDENTIFICATION</scope>
</reference>
<dbReference type="SMART" id="SM00336">
    <property type="entry name" value="BBOX"/>
    <property type="match status" value="1"/>
</dbReference>
<dbReference type="Gene3D" id="3.30.160.60">
    <property type="entry name" value="Classic Zinc Finger"/>
    <property type="match status" value="1"/>
</dbReference>
<dbReference type="Pfam" id="PF13923">
    <property type="entry name" value="zf-C3HC4_2"/>
    <property type="match status" value="1"/>
</dbReference>
<dbReference type="InterPro" id="IPR013320">
    <property type="entry name" value="ConA-like_dom_sf"/>
</dbReference>
<keyword evidence="1" id="KW-0479">Metal-binding</keyword>
<feature type="domain" description="B30.2/SPRY" evidence="8">
    <location>
        <begin position="281"/>
        <end position="473"/>
    </location>
</feature>
<dbReference type="Gene3D" id="3.30.40.10">
    <property type="entry name" value="Zinc/RING finger domain, C3HC4 (zinc finger)"/>
    <property type="match status" value="1"/>
</dbReference>
<evidence type="ECO:0000256" key="1">
    <source>
        <dbReference type="ARBA" id="ARBA00022723"/>
    </source>
</evidence>
<evidence type="ECO:0000259" key="8">
    <source>
        <dbReference type="PROSITE" id="PS50188"/>
    </source>
</evidence>
<dbReference type="PROSITE" id="PS50188">
    <property type="entry name" value="B302_SPRY"/>
    <property type="match status" value="1"/>
</dbReference>
<accession>A0A672FDI0</accession>
<gene>
    <name evidence="9" type="primary">trim35-28</name>
</gene>
<dbReference type="SMART" id="SM00449">
    <property type="entry name" value="SPRY"/>
    <property type="match status" value="1"/>
</dbReference>
<dbReference type="CDD" id="cd12893">
    <property type="entry name" value="SPRY_PRY_TRIM35"/>
    <property type="match status" value="1"/>
</dbReference>
<dbReference type="PRINTS" id="PR01407">
    <property type="entry name" value="BUTYPHLNCDUF"/>
</dbReference>
<reference evidence="9" key="1">
    <citation type="submission" date="2019-06" db="EMBL/GenBank/DDBJ databases">
        <authorList>
            <consortium name="Wellcome Sanger Institute Data Sharing"/>
        </authorList>
    </citation>
    <scope>NUCLEOTIDE SEQUENCE [LARGE SCALE GENOMIC DNA]</scope>
</reference>
<dbReference type="InterPro" id="IPR006574">
    <property type="entry name" value="PRY"/>
</dbReference>
<dbReference type="InterPro" id="IPR017907">
    <property type="entry name" value="Znf_RING_CS"/>
</dbReference>
<dbReference type="SMART" id="SM00589">
    <property type="entry name" value="PRY"/>
    <property type="match status" value="1"/>
</dbReference>
<dbReference type="InterPro" id="IPR003879">
    <property type="entry name" value="Butyrophylin_SPRY"/>
</dbReference>
<dbReference type="Proteomes" id="UP000472267">
    <property type="component" value="Chromosome 11"/>
</dbReference>
<organism evidence="9 10">
    <name type="scientific">Salarias fasciatus</name>
    <name type="common">Jewelled blenny</name>
    <name type="synonym">Blennius fasciatus</name>
    <dbReference type="NCBI Taxonomy" id="181472"/>
    <lineage>
        <taxon>Eukaryota</taxon>
        <taxon>Metazoa</taxon>
        <taxon>Chordata</taxon>
        <taxon>Craniata</taxon>
        <taxon>Vertebrata</taxon>
        <taxon>Euteleostomi</taxon>
        <taxon>Actinopterygii</taxon>
        <taxon>Neopterygii</taxon>
        <taxon>Teleostei</taxon>
        <taxon>Neoteleostei</taxon>
        <taxon>Acanthomorphata</taxon>
        <taxon>Ovalentaria</taxon>
        <taxon>Blenniimorphae</taxon>
        <taxon>Blenniiformes</taxon>
        <taxon>Blennioidei</taxon>
        <taxon>Blenniidae</taxon>
        <taxon>Salariinae</taxon>
        <taxon>Salarias</taxon>
    </lineage>
</organism>
<evidence type="ECO:0000256" key="5">
    <source>
        <dbReference type="SAM" id="Coils"/>
    </source>
</evidence>
<dbReference type="Pfam" id="PF13765">
    <property type="entry name" value="PRY"/>
    <property type="match status" value="1"/>
</dbReference>
<keyword evidence="2 4" id="KW-0863">Zinc-finger</keyword>
<evidence type="ECO:0000256" key="2">
    <source>
        <dbReference type="ARBA" id="ARBA00022771"/>
    </source>
</evidence>
<evidence type="ECO:0000313" key="10">
    <source>
        <dbReference type="Proteomes" id="UP000472267"/>
    </source>
</evidence>
<sequence length="476" mass="54711">MNPDDMDDSEDSSPFQQELTCPVCQGIFRDPVLLACSHSFCRECLDKSFDVNNKCPVCREVYHKDQAITNRALSSTCERFLQETNRWPKQQKPPQGEGVCNLHLRPLELYCEKDEEPVCVDCVSLHSSHRIRSIGEGVRICKEELDFKIQIFQKKVETYKKMSKKFSNATEHIKRQAEQAEKHIRAEFDRLRELLDKEEQQRLLALTQEEEQKIKDLHELAQRTKEDITAVKGLIDMVKKEMGNEDLPFLKNFQALKRKAEWTKHDPDLENKCVLNMGSHVGALGYKIWKSIQGHIRFYPVVLDPNTASPWLSLSDDLTMVKESAERITVPDNPERFDPCVFVLGSEGYISGKHKWDVLVGDSPKWVLGVCSHKVTRKKKFTVSTNREVWSISLSKGVYTVMTPKRTELQLQRRPEKIRIKLNMEKGEVSFWDGGTGKHLVTLTHDFTQMIFPLFGPGLHSTPMTLAPGKMAVHTS</sequence>
<dbReference type="InterPro" id="IPR043136">
    <property type="entry name" value="B30.2/SPRY_sf"/>
</dbReference>
<keyword evidence="10" id="KW-1185">Reference proteome</keyword>
<feature type="coiled-coil region" evidence="5">
    <location>
        <begin position="174"/>
        <end position="227"/>
    </location>
</feature>